<dbReference type="Pfam" id="PF02348">
    <property type="entry name" value="CTP_transf_3"/>
    <property type="match status" value="1"/>
</dbReference>
<keyword evidence="1" id="KW-0808">Transferase</keyword>
<dbReference type="GO" id="GO:0005829">
    <property type="term" value="C:cytosol"/>
    <property type="evidence" value="ECO:0007669"/>
    <property type="project" value="TreeGrafter"/>
</dbReference>
<dbReference type="AlphaFoldDB" id="A0A1Y6K666"/>
<accession>A0A1Y6K666</accession>
<dbReference type="PANTHER" id="PTHR42866:SF1">
    <property type="entry name" value="SPORE COAT POLYSACCHARIDE BIOSYNTHESIS PROTEIN SPSF"/>
    <property type="match status" value="1"/>
</dbReference>
<dbReference type="InterPro" id="IPR003329">
    <property type="entry name" value="Cytidylyl_trans"/>
</dbReference>
<evidence type="ECO:0000313" key="1">
    <source>
        <dbReference type="EMBL" id="SMX55202.1"/>
    </source>
</evidence>
<dbReference type="OrthoDB" id="9815559at2"/>
<organism evidence="1 2">
    <name type="scientific">Candidatus Brevifilum fermentans</name>
    <dbReference type="NCBI Taxonomy" id="1986204"/>
    <lineage>
        <taxon>Bacteria</taxon>
        <taxon>Bacillati</taxon>
        <taxon>Chloroflexota</taxon>
        <taxon>Anaerolineae</taxon>
        <taxon>Anaerolineales</taxon>
        <taxon>Anaerolineaceae</taxon>
        <taxon>Candidatus Brevifilum</taxon>
    </lineage>
</organism>
<keyword evidence="2" id="KW-1185">Reference proteome</keyword>
<reference evidence="2" key="1">
    <citation type="submission" date="2017-05" db="EMBL/GenBank/DDBJ databases">
        <authorList>
            <person name="Kirkegaard R."/>
            <person name="Mcilroy J S."/>
        </authorList>
    </citation>
    <scope>NUCLEOTIDE SEQUENCE [LARGE SCALE GENOMIC DNA]</scope>
</reference>
<dbReference type="PANTHER" id="PTHR42866">
    <property type="entry name" value="3-DEOXY-MANNO-OCTULOSONATE CYTIDYLYLTRANSFERASE"/>
    <property type="match status" value="1"/>
</dbReference>
<keyword evidence="1" id="KW-0548">Nucleotidyltransferase</keyword>
<gene>
    <name evidence="1" type="ORF">CFX1CAM_2137</name>
</gene>
<dbReference type="EMBL" id="LT859958">
    <property type="protein sequence ID" value="SMX55202.1"/>
    <property type="molecule type" value="Genomic_DNA"/>
</dbReference>
<dbReference type="GO" id="GO:0016779">
    <property type="term" value="F:nucleotidyltransferase activity"/>
    <property type="evidence" value="ECO:0007669"/>
    <property type="project" value="UniProtKB-KW"/>
</dbReference>
<protein>
    <submittedName>
        <fullName evidence="1">Acylneuraminate cytidylyltransferase family protein</fullName>
    </submittedName>
</protein>
<evidence type="ECO:0000313" key="2">
    <source>
        <dbReference type="Proteomes" id="UP000195514"/>
    </source>
</evidence>
<sequence>MPARDSSVVAIIQARMGSSRLPGKVLKEVCGKPMLVRQVTRVRRASTIGQVVVATTSDPEDNCIAEMCRKFGIPYFRGSPLDVLDRYYRTAGLFGAETIVRLTGDCPVIDPRLIDRTVHSFFEHKADFAANRLPPPFKRTTPIGMDTEVVSFDNLARAWCEAEQKHEREHVMPYFYQQEGRFKVVLLDHEPDLSHYRLTVDTPEDLALIQQIYEHFECTDEFSLDEIISLLEQRPDLAALNAEVVQKDFLDKDTRFQ</sequence>
<dbReference type="SUPFAM" id="SSF53448">
    <property type="entry name" value="Nucleotide-diphospho-sugar transferases"/>
    <property type="match status" value="1"/>
</dbReference>
<name>A0A1Y6K666_9CHLR</name>
<dbReference type="InterPro" id="IPR029044">
    <property type="entry name" value="Nucleotide-diphossugar_trans"/>
</dbReference>
<dbReference type="CDD" id="cd02518">
    <property type="entry name" value="GT2_SpsF"/>
    <property type="match status" value="1"/>
</dbReference>
<dbReference type="RefSeq" id="WP_087862989.1">
    <property type="nucleotide sequence ID" value="NZ_LT859958.1"/>
</dbReference>
<dbReference type="Proteomes" id="UP000195514">
    <property type="component" value="Chromosome I"/>
</dbReference>
<proteinExistence type="predicted"/>
<dbReference type="KEGG" id="abat:CFX1CAM_2137"/>
<dbReference type="Gene3D" id="3.90.550.10">
    <property type="entry name" value="Spore Coat Polysaccharide Biosynthesis Protein SpsA, Chain A"/>
    <property type="match status" value="1"/>
</dbReference>